<dbReference type="Proteomes" id="UP001364156">
    <property type="component" value="Chromosome"/>
</dbReference>
<dbReference type="EMBL" id="CP146069">
    <property type="protein sequence ID" value="WWR47443.1"/>
    <property type="molecule type" value="Genomic_DNA"/>
</dbReference>
<sequence length="62" mass="6741">MDTVQTIEVARALLSTHGGRAVAEAARKMREAKAAGHMLDAAHWEAIHKAIEERSGLSVRYA</sequence>
<reference evidence="1 2" key="1">
    <citation type="submission" date="2023-10" db="EMBL/GenBank/DDBJ databases">
        <title>Roseovarius strain S88 nov., isolated from a marine algae.</title>
        <authorList>
            <person name="Lee M.W."/>
            <person name="Lee J.K."/>
            <person name="Kim J.M."/>
            <person name="Choi D.G."/>
            <person name="Baek J.H."/>
            <person name="Bayburt H."/>
            <person name="Jung J.J."/>
            <person name="Han D.M."/>
            <person name="Jeon C.O."/>
        </authorList>
    </citation>
    <scope>NUCLEOTIDE SEQUENCE [LARGE SCALE GENOMIC DNA]</scope>
    <source>
        <strain evidence="1 2">S88</strain>
    </source>
</reference>
<gene>
    <name evidence="1" type="ORF">RZ517_04490</name>
</gene>
<protein>
    <submittedName>
        <fullName evidence="1">Uncharacterized protein</fullName>
    </submittedName>
</protein>
<proteinExistence type="predicted"/>
<name>A0ABZ2HJL0_9RHOB</name>
<keyword evidence="2" id="KW-1185">Reference proteome</keyword>
<evidence type="ECO:0000313" key="2">
    <source>
        <dbReference type="Proteomes" id="UP001364156"/>
    </source>
</evidence>
<dbReference type="RefSeq" id="WP_317055816.1">
    <property type="nucleotide sequence ID" value="NZ_CP146069.1"/>
</dbReference>
<accession>A0ABZ2HJL0</accession>
<evidence type="ECO:0000313" key="1">
    <source>
        <dbReference type="EMBL" id="WWR47443.1"/>
    </source>
</evidence>
<organism evidence="1 2">
    <name type="scientific">Roseovarius phycicola</name>
    <dbReference type="NCBI Taxonomy" id="3080976"/>
    <lineage>
        <taxon>Bacteria</taxon>
        <taxon>Pseudomonadati</taxon>
        <taxon>Pseudomonadota</taxon>
        <taxon>Alphaproteobacteria</taxon>
        <taxon>Rhodobacterales</taxon>
        <taxon>Roseobacteraceae</taxon>
        <taxon>Roseovarius</taxon>
    </lineage>
</organism>